<feature type="transmembrane region" description="Helical" evidence="1">
    <location>
        <begin position="77"/>
        <end position="98"/>
    </location>
</feature>
<evidence type="ECO:0000313" key="2">
    <source>
        <dbReference type="EMBL" id="TFC23535.1"/>
    </source>
</evidence>
<dbReference type="Proteomes" id="UP000297604">
    <property type="component" value="Unassembled WGS sequence"/>
</dbReference>
<organism evidence="2 3">
    <name type="scientific">Cryobacterium glucosi</name>
    <dbReference type="NCBI Taxonomy" id="1259175"/>
    <lineage>
        <taxon>Bacteria</taxon>
        <taxon>Bacillati</taxon>
        <taxon>Actinomycetota</taxon>
        <taxon>Actinomycetes</taxon>
        <taxon>Micrococcales</taxon>
        <taxon>Microbacteriaceae</taxon>
        <taxon>Cryobacterium</taxon>
    </lineage>
</organism>
<name>A0ABY2ITL2_9MICO</name>
<evidence type="ECO:0000313" key="3">
    <source>
        <dbReference type="Proteomes" id="UP000297604"/>
    </source>
</evidence>
<accession>A0ABY2ITL2</accession>
<sequence>MAIRITSTSTKIAYVTSGGVLVILGSALTIGLPVPVASVAAAVLALVLVVFAARTFRAEDEPVEQRRPWWKMTAHRTSGVVFALLFGSQAIYVLIAFVSRPESGGLMVPLVTNILIAMMFAFSSMRLGTTSPATASRNQ</sequence>
<dbReference type="EMBL" id="SOFS01000005">
    <property type="protein sequence ID" value="TFC23535.1"/>
    <property type="molecule type" value="Genomic_DNA"/>
</dbReference>
<keyword evidence="1" id="KW-1133">Transmembrane helix</keyword>
<feature type="transmembrane region" description="Helical" evidence="1">
    <location>
        <begin position="36"/>
        <end position="56"/>
    </location>
</feature>
<keyword evidence="1" id="KW-0472">Membrane</keyword>
<keyword evidence="1" id="KW-0812">Transmembrane</keyword>
<feature type="transmembrane region" description="Helical" evidence="1">
    <location>
        <begin position="12"/>
        <end position="30"/>
    </location>
</feature>
<evidence type="ECO:0008006" key="4">
    <source>
        <dbReference type="Google" id="ProtNLM"/>
    </source>
</evidence>
<evidence type="ECO:0000256" key="1">
    <source>
        <dbReference type="SAM" id="Phobius"/>
    </source>
</evidence>
<reference evidence="2 3" key="1">
    <citation type="submission" date="2019-03" db="EMBL/GenBank/DDBJ databases">
        <title>Genomics of glacier-inhabiting Cryobacterium strains.</title>
        <authorList>
            <person name="Liu Q."/>
            <person name="Xin Y.-H."/>
        </authorList>
    </citation>
    <scope>NUCLEOTIDE SEQUENCE [LARGE SCALE GENOMIC DNA]</scope>
    <source>
        <strain evidence="2 3">MDB1-5</strain>
    </source>
</reference>
<protein>
    <recommendedName>
        <fullName evidence="4">Secreted protein</fullName>
    </recommendedName>
</protein>
<gene>
    <name evidence="2" type="ORF">E3O46_00390</name>
</gene>
<comment type="caution">
    <text evidence="2">The sequence shown here is derived from an EMBL/GenBank/DDBJ whole genome shotgun (WGS) entry which is preliminary data.</text>
</comment>
<keyword evidence="3" id="KW-1185">Reference proteome</keyword>
<feature type="transmembrane region" description="Helical" evidence="1">
    <location>
        <begin position="104"/>
        <end position="122"/>
    </location>
</feature>
<dbReference type="RefSeq" id="WP_134447316.1">
    <property type="nucleotide sequence ID" value="NZ_SOFS01000005.1"/>
</dbReference>
<proteinExistence type="predicted"/>